<comment type="subcellular location">
    <subcellularLocation>
        <location evidence="1">Mitochondrion inner membrane</location>
    </subcellularLocation>
</comment>
<evidence type="ECO:0000256" key="7">
    <source>
        <dbReference type="ARBA" id="ARBA00023128"/>
    </source>
</evidence>
<dbReference type="GO" id="GO:0000001">
    <property type="term" value="P:mitochondrion inheritance"/>
    <property type="evidence" value="ECO:0007669"/>
    <property type="project" value="EnsemblFungi"/>
</dbReference>
<dbReference type="Proteomes" id="UP000094455">
    <property type="component" value="Unassembled WGS sequence"/>
</dbReference>
<keyword evidence="7" id="KW-0496">Mitochondrion</keyword>
<sequence length="496" mass="57696">MESLERLWLKIKWVLIRSKRPFNLEDISAFISWLLTGNIVLFLIGTTTFFSLVLMTVNKLTDRDVVAEWLGKLITKNTNLTVSFENAIVPDWNYGTIQLKNCVVSRRPKVVKVIERVEKSIDGKILSSTFEEALDDGNYTQFDLTIGEINVSLSFWRWISGKGFIDTASFKCIRGIVDRTHVVWKKNDDPRNYKNFYKPGDWEIENFKIEDVLLTIYHPNGFRPCQLSIYNADLDIFRKNWLMLDVMTCNHLSGCYDGSLFTVNKISNFDTFKEESKIDTLVNKKLGRKQFSEIPFSSNSFQKITRFRIDNLKIEHLNKGMSGPFGWINNGTVDIIADIMVLEENISLNDILLAEGKEHLGMNKNTNEEKMINLNNLFICDFYLRLKNPKAQVPLFTNDLSYINNAAIRPIVGYINNNKTFIPIRGRIYKDLTDFDGSWTFYDSLFMDDLSEGVYKSFYEYVADEKLRNERLRKVGFWSLQFMLQFILWSVTTLNG</sequence>
<keyword evidence="4" id="KW-0999">Mitochondrion inner membrane</keyword>
<dbReference type="GO" id="GO:0005743">
    <property type="term" value="C:mitochondrial inner membrane"/>
    <property type="evidence" value="ECO:0007669"/>
    <property type="project" value="UniProtKB-SubCell"/>
</dbReference>
<dbReference type="Pfam" id="PF08118">
    <property type="entry name" value="MDM31_MDM32"/>
    <property type="match status" value="2"/>
</dbReference>
<dbReference type="AlphaFoldDB" id="A0A1E3NST7"/>
<dbReference type="GeneID" id="30179280"/>
<reference evidence="11 12" key="1">
    <citation type="journal article" date="2016" name="Proc. Natl. Acad. Sci. U.S.A.">
        <title>Comparative genomics of biotechnologically important yeasts.</title>
        <authorList>
            <person name="Riley R."/>
            <person name="Haridas S."/>
            <person name="Wolfe K.H."/>
            <person name="Lopes M.R."/>
            <person name="Hittinger C.T."/>
            <person name="Goeker M."/>
            <person name="Salamov A.A."/>
            <person name="Wisecaver J.H."/>
            <person name="Long T.M."/>
            <person name="Calvey C.H."/>
            <person name="Aerts A.L."/>
            <person name="Barry K.W."/>
            <person name="Choi C."/>
            <person name="Clum A."/>
            <person name="Coughlan A.Y."/>
            <person name="Deshpande S."/>
            <person name="Douglass A.P."/>
            <person name="Hanson S.J."/>
            <person name="Klenk H.-P."/>
            <person name="LaButti K.M."/>
            <person name="Lapidus A."/>
            <person name="Lindquist E.A."/>
            <person name="Lipzen A.M."/>
            <person name="Meier-Kolthoff J.P."/>
            <person name="Ohm R.A."/>
            <person name="Otillar R.P."/>
            <person name="Pangilinan J.L."/>
            <person name="Peng Y."/>
            <person name="Rokas A."/>
            <person name="Rosa C.A."/>
            <person name="Scheuner C."/>
            <person name="Sibirny A.A."/>
            <person name="Slot J.C."/>
            <person name="Stielow J.B."/>
            <person name="Sun H."/>
            <person name="Kurtzman C.P."/>
            <person name="Blackwell M."/>
            <person name="Grigoriev I.V."/>
            <person name="Jeffries T.W."/>
        </authorList>
    </citation>
    <scope>NUCLEOTIDE SEQUENCE [LARGE SCALE GENOMIC DNA]</scope>
    <source>
        <strain evidence="11 12">NRRL Y-2026</strain>
    </source>
</reference>
<keyword evidence="6 10" id="KW-1133">Transmembrane helix</keyword>
<gene>
    <name evidence="11" type="ORF">PICMEDRAFT_29430</name>
</gene>
<evidence type="ECO:0000256" key="6">
    <source>
        <dbReference type="ARBA" id="ARBA00022989"/>
    </source>
</evidence>
<evidence type="ECO:0000256" key="2">
    <source>
        <dbReference type="ARBA" id="ARBA00005687"/>
    </source>
</evidence>
<proteinExistence type="inferred from homology"/>
<accession>A0A1E3NST7</accession>
<dbReference type="EMBL" id="KV454001">
    <property type="protein sequence ID" value="ODQ49217.1"/>
    <property type="molecule type" value="Genomic_DNA"/>
</dbReference>
<evidence type="ECO:0000256" key="5">
    <source>
        <dbReference type="ARBA" id="ARBA00022946"/>
    </source>
</evidence>
<evidence type="ECO:0000256" key="9">
    <source>
        <dbReference type="ARBA" id="ARBA00025191"/>
    </source>
</evidence>
<evidence type="ECO:0000256" key="4">
    <source>
        <dbReference type="ARBA" id="ARBA00022792"/>
    </source>
</evidence>
<evidence type="ECO:0000256" key="8">
    <source>
        <dbReference type="ARBA" id="ARBA00023136"/>
    </source>
</evidence>
<comment type="similarity">
    <text evidence="2">Belongs to the MDM31/MDM32 family.</text>
</comment>
<keyword evidence="3 10" id="KW-0812">Transmembrane</keyword>
<dbReference type="GO" id="GO:0007005">
    <property type="term" value="P:mitochondrion organization"/>
    <property type="evidence" value="ECO:0007669"/>
    <property type="project" value="EnsemblFungi"/>
</dbReference>
<protein>
    <recommendedName>
        <fullName evidence="13">Mitochondrial distribution and morphology protein 31</fullName>
    </recommendedName>
</protein>
<keyword evidence="5" id="KW-0809">Transit peptide</keyword>
<dbReference type="PANTHER" id="PTHR31068:SF0">
    <property type="entry name" value="MITOCHONDRIAL DISTRIBUTION AND MORPHOLOGY PROTEIN 31"/>
    <property type="match status" value="1"/>
</dbReference>
<dbReference type="InterPro" id="IPR012571">
    <property type="entry name" value="Mdm31/Mdm32"/>
</dbReference>
<dbReference type="GO" id="GO:0006873">
    <property type="term" value="P:intracellular monoatomic ion homeostasis"/>
    <property type="evidence" value="ECO:0007669"/>
    <property type="project" value="EnsemblFungi"/>
</dbReference>
<dbReference type="RefSeq" id="XP_019020330.1">
    <property type="nucleotide sequence ID" value="XM_019162593.1"/>
</dbReference>
<evidence type="ECO:0000313" key="12">
    <source>
        <dbReference type="Proteomes" id="UP000094455"/>
    </source>
</evidence>
<evidence type="ECO:0000256" key="1">
    <source>
        <dbReference type="ARBA" id="ARBA00004273"/>
    </source>
</evidence>
<dbReference type="GO" id="GO:1900208">
    <property type="term" value="P:regulation of cardiolipin metabolic process"/>
    <property type="evidence" value="ECO:0007669"/>
    <property type="project" value="EnsemblFungi"/>
</dbReference>
<comment type="function">
    <text evidence="9">Involved in the organization of the mitochondrial membranes and the global structure of the mitochondria. Also required for mitochondrial distribution and mobility as well as for the maintenance of mitochondrial DNA nucleoids structures.</text>
</comment>
<name>A0A1E3NST7_9ASCO</name>
<dbReference type="PANTHER" id="PTHR31068">
    <property type="entry name" value="MITOCHONDRIAL DISTRIBUTION AND MORPHOLOGY PROTEIN 31"/>
    <property type="match status" value="1"/>
</dbReference>
<keyword evidence="12" id="KW-1185">Reference proteome</keyword>
<feature type="transmembrane region" description="Helical" evidence="10">
    <location>
        <begin position="30"/>
        <end position="54"/>
    </location>
</feature>
<evidence type="ECO:0000256" key="10">
    <source>
        <dbReference type="SAM" id="Phobius"/>
    </source>
</evidence>
<organism evidence="11 12">
    <name type="scientific">Pichia membranifaciens NRRL Y-2026</name>
    <dbReference type="NCBI Taxonomy" id="763406"/>
    <lineage>
        <taxon>Eukaryota</taxon>
        <taxon>Fungi</taxon>
        <taxon>Dikarya</taxon>
        <taxon>Ascomycota</taxon>
        <taxon>Saccharomycotina</taxon>
        <taxon>Pichiomycetes</taxon>
        <taxon>Pichiales</taxon>
        <taxon>Pichiaceae</taxon>
        <taxon>Pichia</taxon>
    </lineage>
</organism>
<dbReference type="OrthoDB" id="17678at2759"/>
<evidence type="ECO:0008006" key="13">
    <source>
        <dbReference type="Google" id="ProtNLM"/>
    </source>
</evidence>
<evidence type="ECO:0000313" key="11">
    <source>
        <dbReference type="EMBL" id="ODQ49217.1"/>
    </source>
</evidence>
<evidence type="ECO:0000256" key="3">
    <source>
        <dbReference type="ARBA" id="ARBA00022692"/>
    </source>
</evidence>
<keyword evidence="8 10" id="KW-0472">Membrane</keyword>